<accession>A0A0M9FRC8</accession>
<name>A0A0M9FRC8_LEPPY</name>
<keyword evidence="2" id="KW-1185">Reference proteome</keyword>
<comment type="caution">
    <text evidence="1">The sequence shown here is derived from an EMBL/GenBank/DDBJ whole genome shotgun (WGS) entry which is preliminary data.</text>
</comment>
<dbReference type="OrthoDB" id="261468at2759"/>
<protein>
    <submittedName>
        <fullName evidence="1">Uncharacterized protein</fullName>
    </submittedName>
</protein>
<dbReference type="AlphaFoldDB" id="A0A0M9FRC8"/>
<dbReference type="VEuPathDB" id="TriTrypDB:LpyrH10_29_0450"/>
<dbReference type="Proteomes" id="UP000037923">
    <property type="component" value="Unassembled WGS sequence"/>
</dbReference>
<organism evidence="1 2">
    <name type="scientific">Leptomonas pyrrhocoris</name>
    <name type="common">Firebug parasite</name>
    <dbReference type="NCBI Taxonomy" id="157538"/>
    <lineage>
        <taxon>Eukaryota</taxon>
        <taxon>Discoba</taxon>
        <taxon>Euglenozoa</taxon>
        <taxon>Kinetoplastea</taxon>
        <taxon>Metakinetoplastina</taxon>
        <taxon>Trypanosomatida</taxon>
        <taxon>Trypanosomatidae</taxon>
        <taxon>Leishmaniinae</taxon>
        <taxon>Leptomonas</taxon>
    </lineage>
</organism>
<reference evidence="1 2" key="1">
    <citation type="submission" date="2015-07" db="EMBL/GenBank/DDBJ databases">
        <title>High-quality genome of monoxenous trypanosomatid Leptomonas pyrrhocoris.</title>
        <authorList>
            <person name="Flegontov P."/>
            <person name="Butenko A."/>
            <person name="Firsov S."/>
            <person name="Vlcek C."/>
            <person name="Logacheva M.D."/>
            <person name="Field M."/>
            <person name="Filatov D."/>
            <person name="Flegontova O."/>
            <person name="Gerasimov E."/>
            <person name="Jackson A.P."/>
            <person name="Kelly S."/>
            <person name="Opperdoes F."/>
            <person name="O'Reilly A."/>
            <person name="Votypka J."/>
            <person name="Yurchenko V."/>
            <person name="Lukes J."/>
        </authorList>
    </citation>
    <scope>NUCLEOTIDE SEQUENCE [LARGE SCALE GENOMIC DNA]</scope>
    <source>
        <strain evidence="1">H10</strain>
    </source>
</reference>
<dbReference type="EMBL" id="LGTL01000029">
    <property type="protein sequence ID" value="KPA74443.1"/>
    <property type="molecule type" value="Genomic_DNA"/>
</dbReference>
<sequence length="124" mass="13493">MEEFVVVKQGSIKSGNWTQRVLSLHPNLGLAAITSKDAQDDKLYECVRVANVQVWPQYQGKHIKESYQSTEAKLTVRAKGLPAKIGIREVKTPTGDAAGLSLHASRTPGGTSYLDASLFVLRGL</sequence>
<gene>
    <name evidence="1" type="ORF">ABB37_09130</name>
</gene>
<evidence type="ECO:0000313" key="1">
    <source>
        <dbReference type="EMBL" id="KPA74443.1"/>
    </source>
</evidence>
<dbReference type="GeneID" id="26909413"/>
<proteinExistence type="predicted"/>
<evidence type="ECO:0000313" key="2">
    <source>
        <dbReference type="Proteomes" id="UP000037923"/>
    </source>
</evidence>
<dbReference type="RefSeq" id="XP_015652882.1">
    <property type="nucleotide sequence ID" value="XM_015808429.1"/>
</dbReference>